<dbReference type="EMBL" id="KI912113">
    <property type="protein sequence ID" value="ETS80135.1"/>
    <property type="molecule type" value="Genomic_DNA"/>
</dbReference>
<feature type="transmembrane region" description="Helical" evidence="7">
    <location>
        <begin position="17"/>
        <end position="38"/>
    </location>
</feature>
<organism evidence="9 10">
    <name type="scientific">Pestalotiopsis fici (strain W106-1 / CGMCC3.15140)</name>
    <dbReference type="NCBI Taxonomy" id="1229662"/>
    <lineage>
        <taxon>Eukaryota</taxon>
        <taxon>Fungi</taxon>
        <taxon>Dikarya</taxon>
        <taxon>Ascomycota</taxon>
        <taxon>Pezizomycotina</taxon>
        <taxon>Sordariomycetes</taxon>
        <taxon>Xylariomycetidae</taxon>
        <taxon>Amphisphaeriales</taxon>
        <taxon>Sporocadaceae</taxon>
        <taxon>Pestalotiopsis</taxon>
    </lineage>
</organism>
<evidence type="ECO:0000256" key="3">
    <source>
        <dbReference type="ARBA" id="ARBA00022989"/>
    </source>
</evidence>
<keyword evidence="2 7" id="KW-0812">Transmembrane</keyword>
<dbReference type="KEGG" id="pfy:PFICI_07664"/>
<protein>
    <recommendedName>
        <fullName evidence="8">Rhodopsin domain-containing protein</fullName>
    </recommendedName>
</protein>
<dbReference type="OrthoDB" id="4682787at2759"/>
<proteinExistence type="inferred from homology"/>
<sequence>MAAQDPSLSTESNGGPLVSTAAAFLALSWVSVLLRTYVRAIMLKGFQADDWFMVIAQINFTISCIFIFKGAYYGIGRHNKSLDQLDEIEGLKYQALATATYVANMMFIKLSIAIFLLRLATQRRYKFTIYGSIFVVSIWSIVLFFWNLFQCHPVEAQWDYRILDNDKTAFCVSADQIVDAAYSLSVMSILSDWFFALIPIPMVWHVKMTKQAKTTVVMVLGLGVLTIFYAIATTDTMIWTIVEPGVAIIASSLITIRPLLRAWRVRGFQSTENTKRTGGISNGHMNRSGVMPGFGSKNGTTIDVEAAQSSRDELSSGTEMDDQKPNPRFLSPIAEASHKDFDIADDSATAKLTIGLHHRRSEVPSEMYIIEGPPSPQMPGHTMYNDTWSSRHSATSSDVELATMEPVKQSDGRIGLGSPR</sequence>
<evidence type="ECO:0000256" key="5">
    <source>
        <dbReference type="ARBA" id="ARBA00038359"/>
    </source>
</evidence>
<dbReference type="RefSeq" id="XP_007834436.1">
    <property type="nucleotide sequence ID" value="XM_007836245.1"/>
</dbReference>
<evidence type="ECO:0000256" key="2">
    <source>
        <dbReference type="ARBA" id="ARBA00022692"/>
    </source>
</evidence>
<comment type="similarity">
    <text evidence="5">Belongs to the SAT4 family.</text>
</comment>
<feature type="domain" description="Rhodopsin" evidence="8">
    <location>
        <begin position="34"/>
        <end position="261"/>
    </location>
</feature>
<dbReference type="PANTHER" id="PTHR33048">
    <property type="entry name" value="PTH11-LIKE INTEGRAL MEMBRANE PROTEIN (AFU_ORTHOLOGUE AFUA_5G11245)"/>
    <property type="match status" value="1"/>
</dbReference>
<feature type="transmembrane region" description="Helical" evidence="7">
    <location>
        <begin position="129"/>
        <end position="149"/>
    </location>
</feature>
<dbReference type="InterPro" id="IPR049326">
    <property type="entry name" value="Rhodopsin_dom_fungi"/>
</dbReference>
<keyword evidence="10" id="KW-1185">Reference proteome</keyword>
<evidence type="ECO:0000256" key="4">
    <source>
        <dbReference type="ARBA" id="ARBA00023136"/>
    </source>
</evidence>
<dbReference type="Pfam" id="PF20684">
    <property type="entry name" value="Fung_rhodopsin"/>
    <property type="match status" value="1"/>
</dbReference>
<evidence type="ECO:0000256" key="6">
    <source>
        <dbReference type="SAM" id="MobiDB-lite"/>
    </source>
</evidence>
<feature type="transmembrane region" description="Helical" evidence="7">
    <location>
        <begin position="95"/>
        <end position="117"/>
    </location>
</feature>
<feature type="region of interest" description="Disordered" evidence="6">
    <location>
        <begin position="274"/>
        <end position="330"/>
    </location>
</feature>
<feature type="transmembrane region" description="Helical" evidence="7">
    <location>
        <begin position="50"/>
        <end position="75"/>
    </location>
</feature>
<dbReference type="GO" id="GO:0016020">
    <property type="term" value="C:membrane"/>
    <property type="evidence" value="ECO:0007669"/>
    <property type="project" value="UniProtKB-SubCell"/>
</dbReference>
<comment type="subcellular location">
    <subcellularLocation>
        <location evidence="1">Membrane</location>
        <topology evidence="1">Multi-pass membrane protein</topology>
    </subcellularLocation>
</comment>
<evidence type="ECO:0000259" key="8">
    <source>
        <dbReference type="Pfam" id="PF20684"/>
    </source>
</evidence>
<dbReference type="InterPro" id="IPR052337">
    <property type="entry name" value="SAT4-like"/>
</dbReference>
<evidence type="ECO:0000256" key="7">
    <source>
        <dbReference type="SAM" id="Phobius"/>
    </source>
</evidence>
<feature type="compositionally biased region" description="Polar residues" evidence="6">
    <location>
        <begin position="384"/>
        <end position="398"/>
    </location>
</feature>
<dbReference type="InParanoid" id="W3X228"/>
<keyword evidence="3 7" id="KW-1133">Transmembrane helix</keyword>
<name>W3X228_PESFW</name>
<keyword evidence="4 7" id="KW-0472">Membrane</keyword>
<evidence type="ECO:0000256" key="1">
    <source>
        <dbReference type="ARBA" id="ARBA00004141"/>
    </source>
</evidence>
<dbReference type="HOGENOM" id="CLU_028200_3_4_1"/>
<feature type="transmembrane region" description="Helical" evidence="7">
    <location>
        <begin position="182"/>
        <end position="204"/>
    </location>
</feature>
<feature type="region of interest" description="Disordered" evidence="6">
    <location>
        <begin position="374"/>
        <end position="420"/>
    </location>
</feature>
<dbReference type="PANTHER" id="PTHR33048:SF96">
    <property type="entry name" value="INTEGRAL MEMBRANE PROTEIN"/>
    <property type="match status" value="1"/>
</dbReference>
<feature type="transmembrane region" description="Helical" evidence="7">
    <location>
        <begin position="238"/>
        <end position="260"/>
    </location>
</feature>
<reference evidence="10" key="1">
    <citation type="journal article" date="2015" name="BMC Genomics">
        <title>Genomic and transcriptomic analysis of the endophytic fungus Pestalotiopsis fici reveals its lifestyle and high potential for synthesis of natural products.</title>
        <authorList>
            <person name="Wang X."/>
            <person name="Zhang X."/>
            <person name="Liu L."/>
            <person name="Xiang M."/>
            <person name="Wang W."/>
            <person name="Sun X."/>
            <person name="Che Y."/>
            <person name="Guo L."/>
            <person name="Liu G."/>
            <person name="Guo L."/>
            <person name="Wang C."/>
            <person name="Yin W.B."/>
            <person name="Stadler M."/>
            <person name="Zhang X."/>
            <person name="Liu X."/>
        </authorList>
    </citation>
    <scope>NUCLEOTIDE SEQUENCE [LARGE SCALE GENOMIC DNA]</scope>
    <source>
        <strain evidence="10">W106-1 / CGMCC3.15140</strain>
    </source>
</reference>
<dbReference type="Proteomes" id="UP000030651">
    <property type="component" value="Unassembled WGS sequence"/>
</dbReference>
<feature type="transmembrane region" description="Helical" evidence="7">
    <location>
        <begin position="216"/>
        <end position="232"/>
    </location>
</feature>
<dbReference type="OMA" id="MLWSVKM"/>
<gene>
    <name evidence="9" type="ORF">PFICI_07664</name>
</gene>
<dbReference type="AlphaFoldDB" id="W3X228"/>
<evidence type="ECO:0000313" key="9">
    <source>
        <dbReference type="EMBL" id="ETS80135.1"/>
    </source>
</evidence>
<accession>W3X228</accession>
<dbReference type="eggNOG" id="ENOG502RVVC">
    <property type="taxonomic scope" value="Eukaryota"/>
</dbReference>
<dbReference type="GeneID" id="19272677"/>
<evidence type="ECO:0000313" key="10">
    <source>
        <dbReference type="Proteomes" id="UP000030651"/>
    </source>
</evidence>